<sequence length="436" mass="50168">MENHKFKEYNLQPWIHQVIEKLTFKEPTPIQQKVIPAVLRGESVIGQSHTGSGKTHAFLLPLFSRLDTNKQEVQIVITSPTRELATQIYDEVKKIISFSDQEDQIVTKLFIGGTDKQRSIDKLKTQPQVIVGTPGRLLDLIQEGALDLYSAKAFVVDEADLMLDLGLINEIDQMLVRANQNIQLLVFSATIPERLHPFLKKYLQNPTHFHIKDHFAPETIEHRLVPLRHREPADLIYQISEAINPYLAIIFTNGKEAANALYEALQARKLEVGLIHGGLPARERKRVLKDIQSLRYQYIVATDLAARGIDIKGISHVINAQMPKEEEFYIHRVGRTARAGMEGTAINLYQENDLEFIKKLANRGITFTTFDLSHGAWKETKAWNERSERKKQGHDVDKEAWRRVRKPDKVKPGYKKKMKRQQESIKRQINRSNKKK</sequence>
<dbReference type="SMART" id="SM00487">
    <property type="entry name" value="DEXDc"/>
    <property type="match status" value="1"/>
</dbReference>
<dbReference type="InterPro" id="IPR050547">
    <property type="entry name" value="DEAD_box_RNA_helicases"/>
</dbReference>
<organism evidence="10 11">
    <name type="scientific">Natronobacillus azotifigens</name>
    <dbReference type="NCBI Taxonomy" id="472978"/>
    <lineage>
        <taxon>Bacteria</taxon>
        <taxon>Bacillati</taxon>
        <taxon>Bacillota</taxon>
        <taxon>Bacilli</taxon>
        <taxon>Bacillales</taxon>
        <taxon>Bacillaceae</taxon>
        <taxon>Natronobacillus</taxon>
    </lineage>
</organism>
<dbReference type="SMART" id="SM00490">
    <property type="entry name" value="HELICc"/>
    <property type="match status" value="1"/>
</dbReference>
<dbReference type="GO" id="GO:0005840">
    <property type="term" value="C:ribosome"/>
    <property type="evidence" value="ECO:0007669"/>
    <property type="project" value="TreeGrafter"/>
</dbReference>
<dbReference type="GO" id="GO:0009409">
    <property type="term" value="P:response to cold"/>
    <property type="evidence" value="ECO:0007669"/>
    <property type="project" value="TreeGrafter"/>
</dbReference>
<dbReference type="GO" id="GO:0005829">
    <property type="term" value="C:cytosol"/>
    <property type="evidence" value="ECO:0007669"/>
    <property type="project" value="TreeGrafter"/>
</dbReference>
<dbReference type="InterPro" id="IPR044742">
    <property type="entry name" value="DEAD/DEAH_RhlB"/>
</dbReference>
<dbReference type="CDD" id="cd00268">
    <property type="entry name" value="DEADc"/>
    <property type="match status" value="1"/>
</dbReference>
<evidence type="ECO:0000256" key="1">
    <source>
        <dbReference type="ARBA" id="ARBA00022741"/>
    </source>
</evidence>
<dbReference type="EMBL" id="JAPRAT010000026">
    <property type="protein sequence ID" value="MCZ0704042.1"/>
    <property type="molecule type" value="Genomic_DNA"/>
</dbReference>
<evidence type="ECO:0000256" key="5">
    <source>
        <dbReference type="PROSITE-ProRule" id="PRU00552"/>
    </source>
</evidence>
<comment type="caution">
    <text evidence="10">The sequence shown here is derived from an EMBL/GenBank/DDBJ whole genome shotgun (WGS) entry which is preliminary data.</text>
</comment>
<dbReference type="Gene3D" id="3.40.50.300">
    <property type="entry name" value="P-loop containing nucleotide triphosphate hydrolases"/>
    <property type="match status" value="2"/>
</dbReference>
<keyword evidence="4" id="KW-0067">ATP-binding</keyword>
<evidence type="ECO:0000313" key="10">
    <source>
        <dbReference type="EMBL" id="MCZ0704042.1"/>
    </source>
</evidence>
<evidence type="ECO:0000259" key="7">
    <source>
        <dbReference type="PROSITE" id="PS51192"/>
    </source>
</evidence>
<evidence type="ECO:0000256" key="4">
    <source>
        <dbReference type="ARBA" id="ARBA00022840"/>
    </source>
</evidence>
<feature type="domain" description="DEAD-box RNA helicase Q" evidence="9">
    <location>
        <begin position="4"/>
        <end position="32"/>
    </location>
</feature>
<protein>
    <submittedName>
        <fullName evidence="10">DEAD/DEAH box helicase</fullName>
    </submittedName>
</protein>
<evidence type="ECO:0000256" key="2">
    <source>
        <dbReference type="ARBA" id="ARBA00022801"/>
    </source>
</evidence>
<dbReference type="InterPro" id="IPR027417">
    <property type="entry name" value="P-loop_NTPase"/>
</dbReference>
<dbReference type="InterPro" id="IPR001650">
    <property type="entry name" value="Helicase_C-like"/>
</dbReference>
<keyword evidence="3 10" id="KW-0347">Helicase</keyword>
<dbReference type="PROSITE" id="PS51192">
    <property type="entry name" value="HELICASE_ATP_BIND_1"/>
    <property type="match status" value="1"/>
</dbReference>
<evidence type="ECO:0000256" key="6">
    <source>
        <dbReference type="SAM" id="MobiDB-lite"/>
    </source>
</evidence>
<feature type="domain" description="Helicase ATP-binding" evidence="7">
    <location>
        <begin position="35"/>
        <end position="209"/>
    </location>
</feature>
<feature type="region of interest" description="Disordered" evidence="6">
    <location>
        <begin position="383"/>
        <end position="436"/>
    </location>
</feature>
<keyword evidence="11" id="KW-1185">Reference proteome</keyword>
<proteinExistence type="predicted"/>
<keyword evidence="2" id="KW-0378">Hydrolase</keyword>
<dbReference type="Pfam" id="PF00271">
    <property type="entry name" value="Helicase_C"/>
    <property type="match status" value="1"/>
</dbReference>
<dbReference type="Pfam" id="PF00270">
    <property type="entry name" value="DEAD"/>
    <property type="match status" value="1"/>
</dbReference>
<dbReference type="RefSeq" id="WP_268780805.1">
    <property type="nucleotide sequence ID" value="NZ_JAPRAT010000026.1"/>
</dbReference>
<dbReference type="PANTHER" id="PTHR47963">
    <property type="entry name" value="DEAD-BOX ATP-DEPENDENT RNA HELICASE 47, MITOCHONDRIAL"/>
    <property type="match status" value="1"/>
</dbReference>
<dbReference type="Proteomes" id="UP001084197">
    <property type="component" value="Unassembled WGS sequence"/>
</dbReference>
<reference evidence="10" key="1">
    <citation type="submission" date="2022-11" db="EMBL/GenBank/DDBJ databases">
        <title>WGS of Natronobacillus azotifigens 24KS-1, an anaerobic diazotrophic haloalkaliphile from soda-rich habitats.</title>
        <authorList>
            <person name="Sorokin D.Y."/>
            <person name="Merkel A.Y."/>
        </authorList>
    </citation>
    <scope>NUCLEOTIDE SEQUENCE</scope>
    <source>
        <strain evidence="10">24KS-1</strain>
    </source>
</reference>
<gene>
    <name evidence="10" type="ORF">OWO01_12540</name>
</gene>
<dbReference type="CDD" id="cd18787">
    <property type="entry name" value="SF2_C_DEAD"/>
    <property type="match status" value="1"/>
</dbReference>
<keyword evidence="1" id="KW-0547">Nucleotide-binding</keyword>
<dbReference type="PROSITE" id="PS51194">
    <property type="entry name" value="HELICASE_CTER"/>
    <property type="match status" value="1"/>
</dbReference>
<dbReference type="InterPro" id="IPR014014">
    <property type="entry name" value="RNA_helicase_DEAD_Q_motif"/>
</dbReference>
<name>A0A9J6RE75_9BACI</name>
<dbReference type="SUPFAM" id="SSF52540">
    <property type="entry name" value="P-loop containing nucleoside triphosphate hydrolases"/>
    <property type="match status" value="1"/>
</dbReference>
<dbReference type="GO" id="GO:0016787">
    <property type="term" value="F:hydrolase activity"/>
    <property type="evidence" value="ECO:0007669"/>
    <property type="project" value="UniProtKB-KW"/>
</dbReference>
<feature type="compositionally biased region" description="Basic and acidic residues" evidence="6">
    <location>
        <begin position="383"/>
        <end position="411"/>
    </location>
</feature>
<feature type="domain" description="Helicase C-terminal" evidence="8">
    <location>
        <begin position="235"/>
        <end position="388"/>
    </location>
</feature>
<evidence type="ECO:0000259" key="8">
    <source>
        <dbReference type="PROSITE" id="PS51194"/>
    </source>
</evidence>
<accession>A0A9J6RE75</accession>
<dbReference type="InterPro" id="IPR014001">
    <property type="entry name" value="Helicase_ATP-bd"/>
</dbReference>
<evidence type="ECO:0000259" key="9">
    <source>
        <dbReference type="PROSITE" id="PS51195"/>
    </source>
</evidence>
<dbReference type="PANTHER" id="PTHR47963:SF1">
    <property type="entry name" value="DEAD-BOX ATP-DEPENDENT RNA HELICASE CSHB"/>
    <property type="match status" value="1"/>
</dbReference>
<dbReference type="InterPro" id="IPR011545">
    <property type="entry name" value="DEAD/DEAH_box_helicase_dom"/>
</dbReference>
<dbReference type="GO" id="GO:0033592">
    <property type="term" value="F:RNA strand annealing activity"/>
    <property type="evidence" value="ECO:0007669"/>
    <property type="project" value="TreeGrafter"/>
</dbReference>
<evidence type="ECO:0000256" key="3">
    <source>
        <dbReference type="ARBA" id="ARBA00022806"/>
    </source>
</evidence>
<dbReference type="GO" id="GO:0005524">
    <property type="term" value="F:ATP binding"/>
    <property type="evidence" value="ECO:0007669"/>
    <property type="project" value="UniProtKB-KW"/>
</dbReference>
<dbReference type="PROSITE" id="PS51195">
    <property type="entry name" value="Q_MOTIF"/>
    <property type="match status" value="1"/>
</dbReference>
<dbReference type="GO" id="GO:0003724">
    <property type="term" value="F:RNA helicase activity"/>
    <property type="evidence" value="ECO:0007669"/>
    <property type="project" value="InterPro"/>
</dbReference>
<dbReference type="AlphaFoldDB" id="A0A9J6RE75"/>
<evidence type="ECO:0000313" key="11">
    <source>
        <dbReference type="Proteomes" id="UP001084197"/>
    </source>
</evidence>
<feature type="short sequence motif" description="Q motif" evidence="5">
    <location>
        <begin position="4"/>
        <end position="32"/>
    </location>
</feature>